<dbReference type="InterPro" id="IPR003018">
    <property type="entry name" value="GAF"/>
</dbReference>
<dbReference type="PANTHER" id="PTHR44757:SF2">
    <property type="entry name" value="BIOFILM ARCHITECTURE MAINTENANCE PROTEIN MBAA"/>
    <property type="match status" value="1"/>
</dbReference>
<dbReference type="NCBIfam" id="TIGR00254">
    <property type="entry name" value="GGDEF"/>
    <property type="match status" value="1"/>
</dbReference>
<feature type="domain" description="PAS" evidence="1">
    <location>
        <begin position="176"/>
        <end position="246"/>
    </location>
</feature>
<dbReference type="NCBIfam" id="TIGR00229">
    <property type="entry name" value="sensory_box"/>
    <property type="match status" value="1"/>
</dbReference>
<dbReference type="Gene3D" id="3.30.450.20">
    <property type="entry name" value="PAS domain"/>
    <property type="match status" value="1"/>
</dbReference>
<organism evidence="5 6">
    <name type="scientific">Rhizosaccharibacter radicis</name>
    <dbReference type="NCBI Taxonomy" id="2782605"/>
    <lineage>
        <taxon>Bacteria</taxon>
        <taxon>Pseudomonadati</taxon>
        <taxon>Pseudomonadota</taxon>
        <taxon>Alphaproteobacteria</taxon>
        <taxon>Acetobacterales</taxon>
        <taxon>Acetobacteraceae</taxon>
        <taxon>Rhizosaccharibacter</taxon>
    </lineage>
</organism>
<dbReference type="SUPFAM" id="SSF55785">
    <property type="entry name" value="PYP-like sensor domain (PAS domain)"/>
    <property type="match status" value="1"/>
</dbReference>
<dbReference type="Pfam" id="PF01590">
    <property type="entry name" value="GAF"/>
    <property type="match status" value="1"/>
</dbReference>
<dbReference type="PROSITE" id="PS50883">
    <property type="entry name" value="EAL"/>
    <property type="match status" value="1"/>
</dbReference>
<dbReference type="InterPro" id="IPR000014">
    <property type="entry name" value="PAS"/>
</dbReference>
<accession>A0ABT1VY56</accession>
<dbReference type="SUPFAM" id="SSF55073">
    <property type="entry name" value="Nucleotide cyclase"/>
    <property type="match status" value="1"/>
</dbReference>
<dbReference type="SMART" id="SM00091">
    <property type="entry name" value="PAS"/>
    <property type="match status" value="1"/>
</dbReference>
<dbReference type="EMBL" id="JAMZEJ010000006">
    <property type="protein sequence ID" value="MCQ8241270.1"/>
    <property type="molecule type" value="Genomic_DNA"/>
</dbReference>
<evidence type="ECO:0000259" key="2">
    <source>
        <dbReference type="PROSITE" id="PS50113"/>
    </source>
</evidence>
<proteinExistence type="predicted"/>
<dbReference type="InterPro" id="IPR001610">
    <property type="entry name" value="PAC"/>
</dbReference>
<evidence type="ECO:0000259" key="1">
    <source>
        <dbReference type="PROSITE" id="PS50112"/>
    </source>
</evidence>
<feature type="domain" description="EAL" evidence="3">
    <location>
        <begin position="474"/>
        <end position="724"/>
    </location>
</feature>
<dbReference type="SUPFAM" id="SSF55781">
    <property type="entry name" value="GAF domain-like"/>
    <property type="match status" value="1"/>
</dbReference>
<dbReference type="InterPro" id="IPR000700">
    <property type="entry name" value="PAS-assoc_C"/>
</dbReference>
<evidence type="ECO:0000259" key="4">
    <source>
        <dbReference type="PROSITE" id="PS50887"/>
    </source>
</evidence>
<dbReference type="InterPro" id="IPR035965">
    <property type="entry name" value="PAS-like_dom_sf"/>
</dbReference>
<feature type="domain" description="GGDEF" evidence="4">
    <location>
        <begin position="332"/>
        <end position="465"/>
    </location>
</feature>
<dbReference type="InterPro" id="IPR052155">
    <property type="entry name" value="Biofilm_reg_signaling"/>
</dbReference>
<dbReference type="PROSITE" id="PS50113">
    <property type="entry name" value="PAC"/>
    <property type="match status" value="1"/>
</dbReference>
<dbReference type="PANTHER" id="PTHR44757">
    <property type="entry name" value="DIGUANYLATE CYCLASE DGCP"/>
    <property type="match status" value="1"/>
</dbReference>
<dbReference type="PROSITE" id="PS50112">
    <property type="entry name" value="PAS"/>
    <property type="match status" value="1"/>
</dbReference>
<evidence type="ECO:0000313" key="6">
    <source>
        <dbReference type="Proteomes" id="UP001524547"/>
    </source>
</evidence>
<dbReference type="Pfam" id="PF08447">
    <property type="entry name" value="PAS_3"/>
    <property type="match status" value="1"/>
</dbReference>
<gene>
    <name evidence="5" type="ORF">NFI88_10510</name>
</gene>
<sequence>MYPPPRYPSPVDEPQRLASLRSYGVLDTPPDPRFDAITQLAARLFDVPVVLVSLIDEDRQWFKSAVGPIPAGSQTDRCIAFCNHALLAPGQVMVVGDATADPRFAQHPSVTGPSGVRFYAGAPIIGLEGHALGTLCLVDVRPRQFSPADCQTLSDLALAVTSALDLHRSLRDLQDSEQHYRHAVELSPHIPWSASADGVTLAIGPRWFEITGLTREQALGDGWMQAVHPEDLPRVEEQWRQVVRTGEPIDIEYRFRTRDGGYRWVRDYGAAHKDPAGRVLRWYGSIEDIHERKLSQAHVEHMAYHDSLTGLPNRRQFRARLKQEIAGADEGALFALLSLDLDNFKAVNDTCGHLHGDALLQHIAKRLSASIRGQDLVARTGGDEFLIVVPELQQPDEAALLAERIQMALSEPIRLDGHSIAVSASIGIAIHPRDAADPDMLLQCADLALYRAKSRGRRTFRFFVPEMDEKLRRQHELKVDLRAALERGELSLVYQPLVGLRTGQVEGFEALLRWTHPRRGIVSPTEFVPAAETSGLILPIGRLALERACSDAMRWPEQIRVAVNLSSVQFGQHDLPEMVRDALSLSGLPADRLELEITESVPLLDDAGNVETLHRLREMGVRVVLDDFGTGYASLGYLQSFPFSKLKIDRSFVSRVTEEKDARTLVRTILAMARALKVGVTAEGVETKEQLEFLRTYGCDQVQGYLLGQPVPAADVPAAIGALGAQKSPGRGAGPHAKLTWGARLRTVSRRWSSLFPLNRPIRQGARELSPAGPTGMRDTKELLASWGELGQDDRAVALHLIQALKATPAPASPHFPEHS</sequence>
<dbReference type="SMART" id="SM00065">
    <property type="entry name" value="GAF"/>
    <property type="match status" value="1"/>
</dbReference>
<dbReference type="CDD" id="cd01948">
    <property type="entry name" value="EAL"/>
    <property type="match status" value="1"/>
</dbReference>
<evidence type="ECO:0000313" key="5">
    <source>
        <dbReference type="EMBL" id="MCQ8241270.1"/>
    </source>
</evidence>
<dbReference type="Proteomes" id="UP001524547">
    <property type="component" value="Unassembled WGS sequence"/>
</dbReference>
<dbReference type="CDD" id="cd01949">
    <property type="entry name" value="GGDEF"/>
    <property type="match status" value="1"/>
</dbReference>
<dbReference type="Pfam" id="PF00990">
    <property type="entry name" value="GGDEF"/>
    <property type="match status" value="1"/>
</dbReference>
<dbReference type="InterPro" id="IPR029787">
    <property type="entry name" value="Nucleotide_cyclase"/>
</dbReference>
<dbReference type="SUPFAM" id="SSF141868">
    <property type="entry name" value="EAL domain-like"/>
    <property type="match status" value="1"/>
</dbReference>
<dbReference type="Pfam" id="PF00563">
    <property type="entry name" value="EAL"/>
    <property type="match status" value="1"/>
</dbReference>
<dbReference type="CDD" id="cd00130">
    <property type="entry name" value="PAS"/>
    <property type="match status" value="1"/>
</dbReference>
<dbReference type="InterPro" id="IPR043128">
    <property type="entry name" value="Rev_trsase/Diguanyl_cyclase"/>
</dbReference>
<name>A0ABT1VY56_9PROT</name>
<dbReference type="SMART" id="SM00086">
    <property type="entry name" value="PAC"/>
    <property type="match status" value="1"/>
</dbReference>
<dbReference type="SMART" id="SM00052">
    <property type="entry name" value="EAL"/>
    <property type="match status" value="1"/>
</dbReference>
<keyword evidence="6" id="KW-1185">Reference proteome</keyword>
<evidence type="ECO:0000259" key="3">
    <source>
        <dbReference type="PROSITE" id="PS50883"/>
    </source>
</evidence>
<dbReference type="InterPro" id="IPR013655">
    <property type="entry name" value="PAS_fold_3"/>
</dbReference>
<protein>
    <submittedName>
        <fullName evidence="5">EAL domain-containing protein</fullName>
    </submittedName>
</protein>
<dbReference type="Gene3D" id="3.20.20.450">
    <property type="entry name" value="EAL domain"/>
    <property type="match status" value="1"/>
</dbReference>
<dbReference type="InterPro" id="IPR035919">
    <property type="entry name" value="EAL_sf"/>
</dbReference>
<dbReference type="InterPro" id="IPR001633">
    <property type="entry name" value="EAL_dom"/>
</dbReference>
<reference evidence="5 6" key="1">
    <citation type="submission" date="2022-06" db="EMBL/GenBank/DDBJ databases">
        <title>Rhizosaccharibacter gen. nov. sp. nov. KSS12, endophytic bacteria isolated from sugarcane.</title>
        <authorList>
            <person name="Pitiwittayakul N."/>
        </authorList>
    </citation>
    <scope>NUCLEOTIDE SEQUENCE [LARGE SCALE GENOMIC DNA]</scope>
    <source>
        <strain evidence="5 6">KSS12</strain>
    </source>
</reference>
<dbReference type="InterPro" id="IPR029016">
    <property type="entry name" value="GAF-like_dom_sf"/>
</dbReference>
<dbReference type="Gene3D" id="3.30.70.270">
    <property type="match status" value="1"/>
</dbReference>
<dbReference type="InterPro" id="IPR000160">
    <property type="entry name" value="GGDEF_dom"/>
</dbReference>
<feature type="domain" description="PAC" evidence="2">
    <location>
        <begin position="249"/>
        <end position="301"/>
    </location>
</feature>
<dbReference type="Gene3D" id="3.30.450.40">
    <property type="match status" value="1"/>
</dbReference>
<dbReference type="PROSITE" id="PS50887">
    <property type="entry name" value="GGDEF"/>
    <property type="match status" value="1"/>
</dbReference>
<dbReference type="SMART" id="SM00267">
    <property type="entry name" value="GGDEF"/>
    <property type="match status" value="1"/>
</dbReference>
<comment type="caution">
    <text evidence="5">The sequence shown here is derived from an EMBL/GenBank/DDBJ whole genome shotgun (WGS) entry which is preliminary data.</text>
</comment>
<dbReference type="RefSeq" id="WP_422920018.1">
    <property type="nucleotide sequence ID" value="NZ_JAMZEJ010000006.1"/>
</dbReference>